<evidence type="ECO:0000313" key="4">
    <source>
        <dbReference type="EMBL" id="BDZ39622.1"/>
    </source>
</evidence>
<feature type="transmembrane region" description="Helical" evidence="1">
    <location>
        <begin position="293"/>
        <end position="317"/>
    </location>
</feature>
<gene>
    <name evidence="4" type="ORF">GCM10025863_22360</name>
</gene>
<dbReference type="Pfam" id="PF13828">
    <property type="entry name" value="DUF4190"/>
    <property type="match status" value="1"/>
</dbReference>
<feature type="transmembrane region" description="Helical" evidence="1">
    <location>
        <begin position="329"/>
        <end position="356"/>
    </location>
</feature>
<keyword evidence="1" id="KW-0472">Membrane</keyword>
<feature type="transmembrane region" description="Helical" evidence="1">
    <location>
        <begin position="153"/>
        <end position="186"/>
    </location>
</feature>
<feature type="domain" description="Leucine rich repeat variant" evidence="3">
    <location>
        <begin position="12"/>
        <end position="66"/>
    </location>
</feature>
<accession>A0ABM8FVQ4</accession>
<dbReference type="Pfam" id="PF25591">
    <property type="entry name" value="LRV_2"/>
    <property type="match status" value="1"/>
</dbReference>
<keyword evidence="1" id="KW-0812">Transmembrane</keyword>
<feature type="transmembrane region" description="Helical" evidence="1">
    <location>
        <begin position="92"/>
        <end position="110"/>
    </location>
</feature>
<name>A0ABM8FVQ4_9MICO</name>
<evidence type="ECO:0008006" key="6">
    <source>
        <dbReference type="Google" id="ProtNLM"/>
    </source>
</evidence>
<dbReference type="EMBL" id="AP027728">
    <property type="protein sequence ID" value="BDZ39622.1"/>
    <property type="molecule type" value="Genomic_DNA"/>
</dbReference>
<proteinExistence type="predicted"/>
<feature type="transmembrane region" description="Helical" evidence="1">
    <location>
        <begin position="231"/>
        <end position="249"/>
    </location>
</feature>
<feature type="transmembrane region" description="Helical" evidence="1">
    <location>
        <begin position="198"/>
        <end position="219"/>
    </location>
</feature>
<evidence type="ECO:0000259" key="2">
    <source>
        <dbReference type="Pfam" id="PF13828"/>
    </source>
</evidence>
<organism evidence="4 5">
    <name type="scientific">Microbacterium suwonense</name>
    <dbReference type="NCBI Taxonomy" id="683047"/>
    <lineage>
        <taxon>Bacteria</taxon>
        <taxon>Bacillati</taxon>
        <taxon>Actinomycetota</taxon>
        <taxon>Actinomycetes</taxon>
        <taxon>Micrococcales</taxon>
        <taxon>Microbacteriaceae</taxon>
        <taxon>Microbacterium</taxon>
    </lineage>
</organism>
<keyword evidence="5" id="KW-1185">Reference proteome</keyword>
<keyword evidence="1" id="KW-1133">Transmembrane helix</keyword>
<evidence type="ECO:0000259" key="3">
    <source>
        <dbReference type="Pfam" id="PF25591"/>
    </source>
</evidence>
<evidence type="ECO:0000313" key="5">
    <source>
        <dbReference type="Proteomes" id="UP001321543"/>
    </source>
</evidence>
<feature type="domain" description="DUF4190" evidence="2">
    <location>
        <begin position="294"/>
        <end position="346"/>
    </location>
</feature>
<dbReference type="RefSeq" id="WP_286299882.1">
    <property type="nucleotide sequence ID" value="NZ_AP027728.1"/>
</dbReference>
<sequence length="360" mass="37256">MGMPDSRSRAWDDIHTPLTTPERLAQVAAEHPEFAAQIGAHPNAYSELREWAQEVAGAAHSARSEMRSADAVAMGPDVGSGNRDSTRSVRGAPVFAVVAWGVALVLLLGLGRSDFIYGMGGMGLVRVMSVLGAIAAVIGAVGAPSLGRRISSIALVVVAGVPSVLFGAAMVGGLMHLVAVSLLFLAWAIAWPLRPLGYLGLPILVVLTIGSMFAYPLYYPLPEPVRTAMQLLVMMIPAAATVAVALWFSSLSHRREAARASSAAFPASGGAYATSGYPLPGPQASGIPPLNTMALLALILAFLPTGPLCVVFGHIGLSQIRRTGERGRGMAIAGLVLGYLWLASLIAGAALFAYVIGAIG</sequence>
<evidence type="ECO:0000256" key="1">
    <source>
        <dbReference type="SAM" id="Phobius"/>
    </source>
</evidence>
<dbReference type="InterPro" id="IPR057893">
    <property type="entry name" value="LRV_2"/>
</dbReference>
<feature type="transmembrane region" description="Helical" evidence="1">
    <location>
        <begin position="116"/>
        <end position="141"/>
    </location>
</feature>
<reference evidence="5" key="1">
    <citation type="journal article" date="2019" name="Int. J. Syst. Evol. Microbiol.">
        <title>The Global Catalogue of Microorganisms (GCM) 10K type strain sequencing project: providing services to taxonomists for standard genome sequencing and annotation.</title>
        <authorList>
            <consortium name="The Broad Institute Genomics Platform"/>
            <consortium name="The Broad Institute Genome Sequencing Center for Infectious Disease"/>
            <person name="Wu L."/>
            <person name="Ma J."/>
        </authorList>
    </citation>
    <scope>NUCLEOTIDE SEQUENCE [LARGE SCALE GENOMIC DNA]</scope>
    <source>
        <strain evidence="5">NBRC 106310</strain>
    </source>
</reference>
<protein>
    <recommendedName>
        <fullName evidence="6">DUF4190 domain-containing protein</fullName>
    </recommendedName>
</protein>
<dbReference type="InterPro" id="IPR025241">
    <property type="entry name" value="DUF4190"/>
</dbReference>
<dbReference type="Proteomes" id="UP001321543">
    <property type="component" value="Chromosome"/>
</dbReference>